<dbReference type="SUPFAM" id="SSF118310">
    <property type="entry name" value="AN1-like Zinc finger"/>
    <property type="match status" value="1"/>
</dbReference>
<dbReference type="Proteomes" id="UP000799302">
    <property type="component" value="Unassembled WGS sequence"/>
</dbReference>
<proteinExistence type="predicted"/>
<evidence type="ECO:0000256" key="2">
    <source>
        <dbReference type="ARBA" id="ARBA00022771"/>
    </source>
</evidence>
<keyword evidence="2" id="KW-0863">Zinc-finger</keyword>
<evidence type="ECO:0000256" key="1">
    <source>
        <dbReference type="ARBA" id="ARBA00022723"/>
    </source>
</evidence>
<dbReference type="SMART" id="SM00154">
    <property type="entry name" value="ZnF_AN1"/>
    <property type="match status" value="1"/>
</dbReference>
<evidence type="ECO:0000313" key="6">
    <source>
        <dbReference type="Proteomes" id="UP000799302"/>
    </source>
</evidence>
<dbReference type="EMBL" id="MU004232">
    <property type="protein sequence ID" value="KAF2671804.1"/>
    <property type="molecule type" value="Genomic_DNA"/>
</dbReference>
<organism evidence="5 6">
    <name type="scientific">Microthyrium microscopicum</name>
    <dbReference type="NCBI Taxonomy" id="703497"/>
    <lineage>
        <taxon>Eukaryota</taxon>
        <taxon>Fungi</taxon>
        <taxon>Dikarya</taxon>
        <taxon>Ascomycota</taxon>
        <taxon>Pezizomycotina</taxon>
        <taxon>Dothideomycetes</taxon>
        <taxon>Dothideomycetes incertae sedis</taxon>
        <taxon>Microthyriales</taxon>
        <taxon>Microthyriaceae</taxon>
        <taxon>Microthyrium</taxon>
    </lineage>
</organism>
<evidence type="ECO:0000313" key="5">
    <source>
        <dbReference type="EMBL" id="KAF2671804.1"/>
    </source>
</evidence>
<dbReference type="Pfam" id="PF01428">
    <property type="entry name" value="zf-AN1"/>
    <property type="match status" value="1"/>
</dbReference>
<dbReference type="InterPro" id="IPR035896">
    <property type="entry name" value="AN1-like_Znf"/>
</dbReference>
<dbReference type="AlphaFoldDB" id="A0A6A6ULM3"/>
<evidence type="ECO:0000256" key="3">
    <source>
        <dbReference type="ARBA" id="ARBA00022833"/>
    </source>
</evidence>
<dbReference type="GO" id="GO:0008270">
    <property type="term" value="F:zinc ion binding"/>
    <property type="evidence" value="ECO:0007669"/>
    <property type="project" value="UniProtKB-KW"/>
</dbReference>
<keyword evidence="6" id="KW-1185">Reference proteome</keyword>
<feature type="domain" description="AN1-type" evidence="4">
    <location>
        <begin position="13"/>
        <end position="52"/>
    </location>
</feature>
<accession>A0A6A6ULM3</accession>
<name>A0A6A6ULM3_9PEZI</name>
<dbReference type="Gene3D" id="4.10.1110.10">
    <property type="entry name" value="AN1-like Zinc finger"/>
    <property type="match status" value="1"/>
</dbReference>
<evidence type="ECO:0000259" key="4">
    <source>
        <dbReference type="SMART" id="SM00154"/>
    </source>
</evidence>
<sequence length="76" mass="8455">MARKPTCDYKKDTVDKCTGLAQRIVGDCGFCGGHFCSKHRLLESHMCPNLEDCKKESHEQNASKLISERTVAIKGV</sequence>
<gene>
    <name evidence="5" type="ORF">BT63DRAFT_369792</name>
</gene>
<dbReference type="OrthoDB" id="428577at2759"/>
<keyword evidence="1" id="KW-0479">Metal-binding</keyword>
<protein>
    <submittedName>
        <fullName evidence="5">Putative nuclear protein</fullName>
    </submittedName>
</protein>
<reference evidence="5" key="1">
    <citation type="journal article" date="2020" name="Stud. Mycol.">
        <title>101 Dothideomycetes genomes: a test case for predicting lifestyles and emergence of pathogens.</title>
        <authorList>
            <person name="Haridas S."/>
            <person name="Albert R."/>
            <person name="Binder M."/>
            <person name="Bloem J."/>
            <person name="Labutti K."/>
            <person name="Salamov A."/>
            <person name="Andreopoulos B."/>
            <person name="Baker S."/>
            <person name="Barry K."/>
            <person name="Bills G."/>
            <person name="Bluhm B."/>
            <person name="Cannon C."/>
            <person name="Castanera R."/>
            <person name="Culley D."/>
            <person name="Daum C."/>
            <person name="Ezra D."/>
            <person name="Gonzalez J."/>
            <person name="Henrissat B."/>
            <person name="Kuo A."/>
            <person name="Liang C."/>
            <person name="Lipzen A."/>
            <person name="Lutzoni F."/>
            <person name="Magnuson J."/>
            <person name="Mondo S."/>
            <person name="Nolan M."/>
            <person name="Ohm R."/>
            <person name="Pangilinan J."/>
            <person name="Park H.-J."/>
            <person name="Ramirez L."/>
            <person name="Alfaro M."/>
            <person name="Sun H."/>
            <person name="Tritt A."/>
            <person name="Yoshinaga Y."/>
            <person name="Zwiers L.-H."/>
            <person name="Turgeon B."/>
            <person name="Goodwin S."/>
            <person name="Spatafora J."/>
            <person name="Crous P."/>
            <person name="Grigoriev I."/>
        </authorList>
    </citation>
    <scope>NUCLEOTIDE SEQUENCE</scope>
    <source>
        <strain evidence="5">CBS 115976</strain>
    </source>
</reference>
<dbReference type="InterPro" id="IPR000058">
    <property type="entry name" value="Znf_AN1"/>
</dbReference>
<keyword evidence="3" id="KW-0862">Zinc</keyword>